<dbReference type="AlphaFoldDB" id="A0A917FT65"/>
<sequence length="50" mass="5794">MEKTKKDMMGPKLYKAAKKYPKAKNPILLLYIITPIIVIIGAIIYNFIKR</sequence>
<proteinExistence type="predicted"/>
<dbReference type="EMBL" id="BMGR01000007">
    <property type="protein sequence ID" value="GGG06243.1"/>
    <property type="molecule type" value="Genomic_DNA"/>
</dbReference>
<accession>A0A917FT65</accession>
<evidence type="ECO:0000313" key="3">
    <source>
        <dbReference type="Proteomes" id="UP000644756"/>
    </source>
</evidence>
<name>A0A917FT65_9BACL</name>
<keyword evidence="1" id="KW-0812">Transmembrane</keyword>
<protein>
    <submittedName>
        <fullName evidence="2">Uncharacterized protein</fullName>
    </submittedName>
</protein>
<evidence type="ECO:0000313" key="2">
    <source>
        <dbReference type="EMBL" id="GGG06243.1"/>
    </source>
</evidence>
<keyword evidence="1" id="KW-1133">Transmembrane helix</keyword>
<organism evidence="2 3">
    <name type="scientific">Paenibacillus abyssi</name>
    <dbReference type="NCBI Taxonomy" id="1340531"/>
    <lineage>
        <taxon>Bacteria</taxon>
        <taxon>Bacillati</taxon>
        <taxon>Bacillota</taxon>
        <taxon>Bacilli</taxon>
        <taxon>Bacillales</taxon>
        <taxon>Paenibacillaceae</taxon>
        <taxon>Paenibacillus</taxon>
    </lineage>
</organism>
<reference evidence="2" key="2">
    <citation type="submission" date="2020-09" db="EMBL/GenBank/DDBJ databases">
        <authorList>
            <person name="Sun Q."/>
            <person name="Zhou Y."/>
        </authorList>
    </citation>
    <scope>NUCLEOTIDE SEQUENCE</scope>
    <source>
        <strain evidence="2">CGMCC 1.12987</strain>
    </source>
</reference>
<evidence type="ECO:0000256" key="1">
    <source>
        <dbReference type="SAM" id="Phobius"/>
    </source>
</evidence>
<feature type="transmembrane region" description="Helical" evidence="1">
    <location>
        <begin position="28"/>
        <end position="48"/>
    </location>
</feature>
<keyword evidence="1" id="KW-0472">Membrane</keyword>
<gene>
    <name evidence="2" type="ORF">GCM10010916_24050</name>
</gene>
<reference evidence="2" key="1">
    <citation type="journal article" date="2014" name="Int. J. Syst. Evol. Microbiol.">
        <title>Complete genome sequence of Corynebacterium casei LMG S-19264T (=DSM 44701T), isolated from a smear-ripened cheese.</title>
        <authorList>
            <consortium name="US DOE Joint Genome Institute (JGI-PGF)"/>
            <person name="Walter F."/>
            <person name="Albersmeier A."/>
            <person name="Kalinowski J."/>
            <person name="Ruckert C."/>
        </authorList>
    </citation>
    <scope>NUCLEOTIDE SEQUENCE</scope>
    <source>
        <strain evidence="2">CGMCC 1.12987</strain>
    </source>
</reference>
<comment type="caution">
    <text evidence="2">The sequence shown here is derived from an EMBL/GenBank/DDBJ whole genome shotgun (WGS) entry which is preliminary data.</text>
</comment>
<dbReference type="Proteomes" id="UP000644756">
    <property type="component" value="Unassembled WGS sequence"/>
</dbReference>
<keyword evidence="3" id="KW-1185">Reference proteome</keyword>
<dbReference type="RefSeq" id="WP_188531304.1">
    <property type="nucleotide sequence ID" value="NZ_BMGR01000007.1"/>
</dbReference>